<feature type="compositionally biased region" description="Basic and acidic residues" evidence="1">
    <location>
        <begin position="26"/>
        <end position="38"/>
    </location>
</feature>
<gene>
    <name evidence="2" type="ORF">CDAR_429131</name>
</gene>
<dbReference type="Proteomes" id="UP001054837">
    <property type="component" value="Unassembled WGS sequence"/>
</dbReference>
<accession>A0AAV4TYF1</accession>
<organism evidence="2 3">
    <name type="scientific">Caerostris darwini</name>
    <dbReference type="NCBI Taxonomy" id="1538125"/>
    <lineage>
        <taxon>Eukaryota</taxon>
        <taxon>Metazoa</taxon>
        <taxon>Ecdysozoa</taxon>
        <taxon>Arthropoda</taxon>
        <taxon>Chelicerata</taxon>
        <taxon>Arachnida</taxon>
        <taxon>Araneae</taxon>
        <taxon>Araneomorphae</taxon>
        <taxon>Entelegynae</taxon>
        <taxon>Araneoidea</taxon>
        <taxon>Araneidae</taxon>
        <taxon>Caerostris</taxon>
    </lineage>
</organism>
<protein>
    <submittedName>
        <fullName evidence="2">Uncharacterized protein</fullName>
    </submittedName>
</protein>
<feature type="region of interest" description="Disordered" evidence="1">
    <location>
        <begin position="1"/>
        <end position="54"/>
    </location>
</feature>
<name>A0AAV4TYF1_9ARAC</name>
<evidence type="ECO:0000256" key="1">
    <source>
        <dbReference type="SAM" id="MobiDB-lite"/>
    </source>
</evidence>
<comment type="caution">
    <text evidence="2">The sequence shown here is derived from an EMBL/GenBank/DDBJ whole genome shotgun (WGS) entry which is preliminary data.</text>
</comment>
<keyword evidence="3" id="KW-1185">Reference proteome</keyword>
<evidence type="ECO:0000313" key="2">
    <source>
        <dbReference type="EMBL" id="GIY50651.1"/>
    </source>
</evidence>
<dbReference type="AlphaFoldDB" id="A0AAV4TYF1"/>
<dbReference type="EMBL" id="BPLQ01010413">
    <property type="protein sequence ID" value="GIY50651.1"/>
    <property type="molecule type" value="Genomic_DNA"/>
</dbReference>
<feature type="compositionally biased region" description="Polar residues" evidence="1">
    <location>
        <begin position="1"/>
        <end position="25"/>
    </location>
</feature>
<reference evidence="2 3" key="1">
    <citation type="submission" date="2021-06" db="EMBL/GenBank/DDBJ databases">
        <title>Caerostris darwini draft genome.</title>
        <authorList>
            <person name="Kono N."/>
            <person name="Arakawa K."/>
        </authorList>
    </citation>
    <scope>NUCLEOTIDE SEQUENCE [LARGE SCALE GENOMIC DNA]</scope>
</reference>
<evidence type="ECO:0000313" key="3">
    <source>
        <dbReference type="Proteomes" id="UP001054837"/>
    </source>
</evidence>
<proteinExistence type="predicted"/>
<sequence>MQGNTPTKINRKSFGSSLRTWNKQEQTQRRDAASEKSGGDYFPEKSFAGRGGDVFPPPPLPQVIHLSGFYGINGVSRTFFGSETGASEGKQMWVIPPLFWGIRFRITVENVWGFSDESSTNSYEKEAIV</sequence>